<evidence type="ECO:0000256" key="9">
    <source>
        <dbReference type="ARBA" id="ARBA00023273"/>
    </source>
</evidence>
<evidence type="ECO:0000256" key="8">
    <source>
        <dbReference type="ARBA" id="ARBA00023212"/>
    </source>
</evidence>
<dbReference type="Proteomes" id="UP000324632">
    <property type="component" value="Chromosome 9"/>
</dbReference>
<evidence type="ECO:0000256" key="1">
    <source>
        <dbReference type="ARBA" id="ARBA00003029"/>
    </source>
</evidence>
<feature type="region of interest" description="Disordered" evidence="12">
    <location>
        <begin position="248"/>
        <end position="272"/>
    </location>
</feature>
<evidence type="ECO:0000256" key="7">
    <source>
        <dbReference type="ARBA" id="ARBA00023069"/>
    </source>
</evidence>
<dbReference type="PANTHER" id="PTHR31598:SF1">
    <property type="entry name" value="DYNEIN REGULATORY COMPLEX PROTEIN 10"/>
    <property type="match status" value="1"/>
</dbReference>
<comment type="function">
    <text evidence="1">Component of the nexin-dynein regulatory complex (N-DRC), a key regulator of ciliary/flagellar motility which maintains the alignment and integrity of the distal axoneme and regulates microtubule sliding in motile axonemes.</text>
</comment>
<evidence type="ECO:0000256" key="12">
    <source>
        <dbReference type="SAM" id="MobiDB-lite"/>
    </source>
</evidence>
<comment type="caution">
    <text evidence="13">The sequence shown here is derived from an EMBL/GenBank/DDBJ whole genome shotgun (WGS) entry which is preliminary data.</text>
</comment>
<dbReference type="CDD" id="cd23767">
    <property type="entry name" value="IQCD"/>
    <property type="match status" value="1"/>
</dbReference>
<evidence type="ECO:0000256" key="3">
    <source>
        <dbReference type="ARBA" id="ARBA00009071"/>
    </source>
</evidence>
<comment type="similarity">
    <text evidence="3">Belongs to the DRC10 family.</text>
</comment>
<dbReference type="EMBL" id="SOYY01000009">
    <property type="protein sequence ID" value="KAA0716651.1"/>
    <property type="molecule type" value="Genomic_DNA"/>
</dbReference>
<evidence type="ECO:0000256" key="4">
    <source>
        <dbReference type="ARBA" id="ARBA00021752"/>
    </source>
</evidence>
<evidence type="ECO:0000313" key="14">
    <source>
        <dbReference type="Proteomes" id="UP000324632"/>
    </source>
</evidence>
<dbReference type="InterPro" id="IPR042815">
    <property type="entry name" value="DRC10"/>
</dbReference>
<keyword evidence="8" id="KW-0206">Cytoskeleton</keyword>
<name>A0A5A9P637_9TELE</name>
<dbReference type="PANTHER" id="PTHR31598">
    <property type="entry name" value="IQ DOMAIN-CONTAINING PROTEIN D"/>
    <property type="match status" value="1"/>
</dbReference>
<dbReference type="PROSITE" id="PS50096">
    <property type="entry name" value="IQ"/>
    <property type="match status" value="1"/>
</dbReference>
<keyword evidence="14" id="KW-1185">Reference proteome</keyword>
<dbReference type="Gene3D" id="1.20.5.190">
    <property type="match status" value="1"/>
</dbReference>
<keyword evidence="9" id="KW-0966">Cell projection</keyword>
<accession>A0A5A9P637</accession>
<proteinExistence type="inferred from homology"/>
<evidence type="ECO:0000256" key="11">
    <source>
        <dbReference type="ARBA" id="ARBA00046836"/>
    </source>
</evidence>
<comment type="subcellular location">
    <subcellularLocation>
        <location evidence="2">Cytoplasm</location>
        <location evidence="2">Cytoskeleton</location>
        <location evidence="2">Flagellum axoneme</location>
    </subcellularLocation>
</comment>
<dbReference type="SMART" id="SM00015">
    <property type="entry name" value="IQ"/>
    <property type="match status" value="1"/>
</dbReference>
<dbReference type="AlphaFoldDB" id="A0A5A9P637"/>
<keyword evidence="6" id="KW-0282">Flagellum</keyword>
<evidence type="ECO:0000256" key="6">
    <source>
        <dbReference type="ARBA" id="ARBA00022846"/>
    </source>
</evidence>
<dbReference type="Pfam" id="PF00612">
    <property type="entry name" value="IQ"/>
    <property type="match status" value="1"/>
</dbReference>
<evidence type="ECO:0000256" key="10">
    <source>
        <dbReference type="ARBA" id="ARBA00032180"/>
    </source>
</evidence>
<keyword evidence="5" id="KW-0963">Cytoplasm</keyword>
<evidence type="ECO:0000256" key="5">
    <source>
        <dbReference type="ARBA" id="ARBA00022490"/>
    </source>
</evidence>
<reference evidence="13 14" key="1">
    <citation type="journal article" date="2019" name="Mol. Ecol. Resour.">
        <title>Chromosome-level genome assembly of Triplophysa tibetana, a fish adapted to the harsh high-altitude environment of the Tibetan Plateau.</title>
        <authorList>
            <person name="Yang X."/>
            <person name="Liu H."/>
            <person name="Ma Z."/>
            <person name="Zou Y."/>
            <person name="Zou M."/>
            <person name="Mao Y."/>
            <person name="Li X."/>
            <person name="Wang H."/>
            <person name="Chen T."/>
            <person name="Wang W."/>
            <person name="Yang R."/>
        </authorList>
    </citation>
    <scope>NUCLEOTIDE SEQUENCE [LARGE SCALE GENOMIC DNA]</scope>
    <source>
        <strain evidence="13">TTIB1903HZAU</strain>
        <tissue evidence="13">Muscle</tissue>
    </source>
</reference>
<evidence type="ECO:0000256" key="2">
    <source>
        <dbReference type="ARBA" id="ARBA00004611"/>
    </source>
</evidence>
<comment type="subunit">
    <text evidence="11">Component of the nexin-dynein regulatory complex (N-DRC). Interacts with CFAP52.</text>
</comment>
<dbReference type="InterPro" id="IPR000048">
    <property type="entry name" value="IQ_motif_EF-hand-BS"/>
</dbReference>
<protein>
    <recommendedName>
        <fullName evidence="4">Dynein regulatory complex protein 10</fullName>
    </recommendedName>
    <alternativeName>
        <fullName evidence="10">IQ domain-containing protein D</fullName>
    </alternativeName>
</protein>
<gene>
    <name evidence="13" type="ORF">E1301_Tti018923</name>
</gene>
<evidence type="ECO:0000313" key="13">
    <source>
        <dbReference type="EMBL" id="KAA0716651.1"/>
    </source>
</evidence>
<keyword evidence="7" id="KW-0969">Cilium</keyword>
<sequence length="415" mass="47722">MASKSPVPAAEDRLSHTLAHYIPNRTRTDFLRLVSPSKKTLGSLEAKLISGVLDDCIHQLEIVSLLPTLLICPEKFSLDLGEELARALKEHHTLGERHQAITLDKSLDGSKLRKQQAESIKSVQDSFRDILRHLRKCLTTKEILKDVEPNIEEETVSQKLRDGLCELKEVVLERLLTTSAEEQERSQVMQEVSLHHHVILELIDSLDKEVSMAIKDRDTEISMLTCTINQLKSSLDKTEKGLEEFVVRTQQEAEKQNKSDKKTSEGKRAHVQQEVDQMRAQLNAVIAQYMERERELRKKKYKEESEIETLIQKYDSEMGEKQAELDEVTQRYEEEKAELGELEEHAAVLELEYTQIMEERQQAQKKREQQERERELHSQAAVVIQAAWRGFCVRKAMKAKAKPKKGKKGKGKKGK</sequence>
<organism evidence="13 14">
    <name type="scientific">Triplophysa tibetana</name>
    <dbReference type="NCBI Taxonomy" id="1572043"/>
    <lineage>
        <taxon>Eukaryota</taxon>
        <taxon>Metazoa</taxon>
        <taxon>Chordata</taxon>
        <taxon>Craniata</taxon>
        <taxon>Vertebrata</taxon>
        <taxon>Euteleostomi</taxon>
        <taxon>Actinopterygii</taxon>
        <taxon>Neopterygii</taxon>
        <taxon>Teleostei</taxon>
        <taxon>Ostariophysi</taxon>
        <taxon>Cypriniformes</taxon>
        <taxon>Nemacheilidae</taxon>
        <taxon>Triplophysa</taxon>
    </lineage>
</organism>